<feature type="domain" description="Peripheral subunit-binding (PSBD)" evidence="10">
    <location>
        <begin position="121"/>
        <end position="158"/>
    </location>
</feature>
<evidence type="ECO:0000256" key="8">
    <source>
        <dbReference type="SAM" id="MobiDB-lite"/>
    </source>
</evidence>
<comment type="cofactor">
    <cofactor evidence="1 7">
        <name>(R)-lipoate</name>
        <dbReference type="ChEBI" id="CHEBI:83088"/>
    </cofactor>
</comment>
<dbReference type="CDD" id="cd06849">
    <property type="entry name" value="lipoyl_domain"/>
    <property type="match status" value="1"/>
</dbReference>
<evidence type="ECO:0000256" key="2">
    <source>
        <dbReference type="ARBA" id="ARBA00007317"/>
    </source>
</evidence>
<dbReference type="SUPFAM" id="SSF52777">
    <property type="entry name" value="CoA-dependent acyltransferases"/>
    <property type="match status" value="1"/>
</dbReference>
<keyword evidence="4 7" id="KW-0808">Transferase</keyword>
<dbReference type="EMBL" id="QPMH01000014">
    <property type="protein sequence ID" value="RDD61185.1"/>
    <property type="molecule type" value="Genomic_DNA"/>
</dbReference>
<dbReference type="EC" id="2.3.1.-" evidence="7"/>
<organism evidence="11 12">
    <name type="scientific">Ferruginivarius sediminum</name>
    <dbReference type="NCBI Taxonomy" id="2661937"/>
    <lineage>
        <taxon>Bacteria</taxon>
        <taxon>Pseudomonadati</taxon>
        <taxon>Pseudomonadota</taxon>
        <taxon>Alphaproteobacteria</taxon>
        <taxon>Rhodospirillales</taxon>
        <taxon>Rhodospirillaceae</taxon>
        <taxon>Ferruginivarius</taxon>
    </lineage>
</organism>
<protein>
    <recommendedName>
        <fullName evidence="7">Dihydrolipoamide acetyltransferase component of pyruvate dehydrogenase complex</fullName>
        <ecNumber evidence="7">2.3.1.-</ecNumber>
    </recommendedName>
</protein>
<dbReference type="PROSITE" id="PS50968">
    <property type="entry name" value="BIOTINYL_LIPOYL"/>
    <property type="match status" value="1"/>
</dbReference>
<dbReference type="GO" id="GO:0016407">
    <property type="term" value="F:acetyltransferase activity"/>
    <property type="evidence" value="ECO:0007669"/>
    <property type="project" value="TreeGrafter"/>
</dbReference>
<feature type="compositionally biased region" description="Basic and acidic residues" evidence="8">
    <location>
        <begin position="95"/>
        <end position="109"/>
    </location>
</feature>
<dbReference type="InterPro" id="IPR023213">
    <property type="entry name" value="CAT-like_dom_sf"/>
</dbReference>
<evidence type="ECO:0000259" key="9">
    <source>
        <dbReference type="PROSITE" id="PS50968"/>
    </source>
</evidence>
<sequence>MQTFNLPDLGEGLQEAEIVSWHVSPGDHVVADQPIVSVETDKAVVEVPSPSAGKVARLFAEPGDIVQVGKPLLAFEGEGEAETQTPGGIVGELKSGGRRETQAEAKRPEGGAAWRAAGRVKATPAVRALGRRLGVDLSMVSPSGGEETVTTDDVKRAAETLSKAGPLEPLRGVRRAMAHRMARAHAEVVPATVMDDADIHAWPKSQDVTLRLIRAVAVGAAAEPALNAWYESETEGRRLHRGVDLGIAVDTEEGLFVPVLRDVGNRDVDDLRRGLNRMKEDIQSRSIPSEELRGATITLSNFGTIAGRYAAPVVVPPQVAILSAGRIEQRIVAVRGKPVAHRMLPLSLTFDHRAVTGGEAARFLAAVLEDLQRKS</sequence>
<dbReference type="Gene3D" id="4.10.320.10">
    <property type="entry name" value="E3-binding domain"/>
    <property type="match status" value="1"/>
</dbReference>
<evidence type="ECO:0000256" key="1">
    <source>
        <dbReference type="ARBA" id="ARBA00001938"/>
    </source>
</evidence>
<dbReference type="InterPro" id="IPR001078">
    <property type="entry name" value="2-oxoacid_DH_actylTfrase"/>
</dbReference>
<dbReference type="PANTHER" id="PTHR43178:SF12">
    <property type="entry name" value="DIHYDROLIPOAMIDE ACETYLTRANSFERASE COMPONENT OF PYRUVATE DEHYDROGENASE COMPLEX"/>
    <property type="match status" value="1"/>
</dbReference>
<dbReference type="InterPro" id="IPR011053">
    <property type="entry name" value="Single_hybrid_motif"/>
</dbReference>
<keyword evidence="6 7" id="KW-0012">Acyltransferase</keyword>
<gene>
    <name evidence="11" type="ORF">DRB17_13940</name>
</gene>
<dbReference type="RefSeq" id="WP_114582829.1">
    <property type="nucleotide sequence ID" value="NZ_QPMH01000014.1"/>
</dbReference>
<feature type="domain" description="Lipoyl-binding" evidence="9">
    <location>
        <begin position="1"/>
        <end position="76"/>
    </location>
</feature>
<accession>A0A369T9X9</accession>
<comment type="caution">
    <text evidence="11">The sequence shown here is derived from an EMBL/GenBank/DDBJ whole genome shotgun (WGS) entry which is preliminary data.</text>
</comment>
<proteinExistence type="inferred from homology"/>
<evidence type="ECO:0000313" key="11">
    <source>
        <dbReference type="EMBL" id="RDD61185.1"/>
    </source>
</evidence>
<evidence type="ECO:0000259" key="10">
    <source>
        <dbReference type="PROSITE" id="PS51826"/>
    </source>
</evidence>
<evidence type="ECO:0000256" key="6">
    <source>
        <dbReference type="ARBA" id="ARBA00023315"/>
    </source>
</evidence>
<dbReference type="GO" id="GO:0005737">
    <property type="term" value="C:cytoplasm"/>
    <property type="evidence" value="ECO:0007669"/>
    <property type="project" value="TreeGrafter"/>
</dbReference>
<evidence type="ECO:0000313" key="12">
    <source>
        <dbReference type="Proteomes" id="UP000253941"/>
    </source>
</evidence>
<comment type="subunit">
    <text evidence="3">Forms a 24-polypeptide structural core with octahedral symmetry.</text>
</comment>
<comment type="similarity">
    <text evidence="2 7">Belongs to the 2-oxoacid dehydrogenase family.</text>
</comment>
<name>A0A369T9X9_9PROT</name>
<evidence type="ECO:0000256" key="4">
    <source>
        <dbReference type="ARBA" id="ARBA00022679"/>
    </source>
</evidence>
<dbReference type="InterPro" id="IPR050743">
    <property type="entry name" value="2-oxoacid_DH_E2_comp"/>
</dbReference>
<feature type="region of interest" description="Disordered" evidence="8">
    <location>
        <begin position="77"/>
        <end position="112"/>
    </location>
</feature>
<evidence type="ECO:0000256" key="3">
    <source>
        <dbReference type="ARBA" id="ARBA00011484"/>
    </source>
</evidence>
<dbReference type="Proteomes" id="UP000253941">
    <property type="component" value="Unassembled WGS sequence"/>
</dbReference>
<dbReference type="Pfam" id="PF00198">
    <property type="entry name" value="2-oxoacid_dh"/>
    <property type="match status" value="1"/>
</dbReference>
<dbReference type="Gene3D" id="3.30.559.10">
    <property type="entry name" value="Chloramphenicol acetyltransferase-like domain"/>
    <property type="match status" value="1"/>
</dbReference>
<dbReference type="InterPro" id="IPR000089">
    <property type="entry name" value="Biotin_lipoyl"/>
</dbReference>
<dbReference type="SUPFAM" id="SSF47005">
    <property type="entry name" value="Peripheral subunit-binding domain of 2-oxo acid dehydrogenase complex"/>
    <property type="match status" value="1"/>
</dbReference>
<dbReference type="GO" id="GO:0031405">
    <property type="term" value="F:lipoic acid binding"/>
    <property type="evidence" value="ECO:0007669"/>
    <property type="project" value="TreeGrafter"/>
</dbReference>
<keyword evidence="5 7" id="KW-0450">Lipoyl</keyword>
<dbReference type="InterPro" id="IPR004167">
    <property type="entry name" value="PSBD"/>
</dbReference>
<dbReference type="InterPro" id="IPR003016">
    <property type="entry name" value="2-oxoA_DH_lipoyl-BS"/>
</dbReference>
<dbReference type="Pfam" id="PF02817">
    <property type="entry name" value="E3_binding"/>
    <property type="match status" value="1"/>
</dbReference>
<dbReference type="PROSITE" id="PS00189">
    <property type="entry name" value="LIPOYL"/>
    <property type="match status" value="1"/>
</dbReference>
<keyword evidence="12" id="KW-1185">Reference proteome</keyword>
<evidence type="ECO:0000256" key="7">
    <source>
        <dbReference type="RuleBase" id="RU003423"/>
    </source>
</evidence>
<dbReference type="PROSITE" id="PS51826">
    <property type="entry name" value="PSBD"/>
    <property type="match status" value="1"/>
</dbReference>
<dbReference type="Gene3D" id="2.40.50.100">
    <property type="match status" value="1"/>
</dbReference>
<reference evidence="11 12" key="1">
    <citation type="submission" date="2018-07" db="EMBL/GenBank/DDBJ databases">
        <title>Venubactetium sediminum gen. nov., sp. nov., isolated from a marine solar saltern.</title>
        <authorList>
            <person name="Wang S."/>
        </authorList>
    </citation>
    <scope>NUCLEOTIDE SEQUENCE [LARGE SCALE GENOMIC DNA]</scope>
    <source>
        <strain evidence="11 12">WD2A32</strain>
    </source>
</reference>
<dbReference type="PANTHER" id="PTHR43178">
    <property type="entry name" value="DIHYDROLIPOAMIDE ACETYLTRANSFERASE COMPONENT OF PYRUVATE DEHYDROGENASE COMPLEX"/>
    <property type="match status" value="1"/>
</dbReference>
<dbReference type="InterPro" id="IPR036625">
    <property type="entry name" value="E3-bd_dom_sf"/>
</dbReference>
<dbReference type="SUPFAM" id="SSF51230">
    <property type="entry name" value="Single hybrid motif"/>
    <property type="match status" value="1"/>
</dbReference>
<dbReference type="AlphaFoldDB" id="A0A369T9X9"/>
<evidence type="ECO:0000256" key="5">
    <source>
        <dbReference type="ARBA" id="ARBA00022823"/>
    </source>
</evidence>
<dbReference type="Pfam" id="PF00364">
    <property type="entry name" value="Biotin_lipoyl"/>
    <property type="match status" value="1"/>
</dbReference>